<sequence>MSQRTRSTDEANRLAQEAMQEAHTACNNIYQNVDDTRDELRGSWQGAASNRYSEALVGWLEELRLITNDMNQMIGTFGGTVQAMNATEDQAILTGSRWIDDLNPNQSG</sequence>
<dbReference type="RefSeq" id="WP_073384174.1">
    <property type="nucleotide sequence ID" value="NZ_FQZK01000036.1"/>
</dbReference>
<dbReference type="SUPFAM" id="SSF140453">
    <property type="entry name" value="EsxAB dimer-like"/>
    <property type="match status" value="1"/>
</dbReference>
<gene>
    <name evidence="2" type="ORF">SAMN05421803_13632</name>
</gene>
<dbReference type="OrthoDB" id="3428724at2"/>
<keyword evidence="3" id="KW-1185">Reference proteome</keyword>
<dbReference type="Gene3D" id="1.10.287.1060">
    <property type="entry name" value="ESAT-6-like"/>
    <property type="match status" value="1"/>
</dbReference>
<protein>
    <submittedName>
        <fullName evidence="2">Proteins of 100 residues with WXG</fullName>
    </submittedName>
</protein>
<feature type="compositionally biased region" description="Basic and acidic residues" evidence="1">
    <location>
        <begin position="1"/>
        <end position="12"/>
    </location>
</feature>
<feature type="region of interest" description="Disordered" evidence="1">
    <location>
        <begin position="1"/>
        <end position="20"/>
    </location>
</feature>
<accession>A0A1M6VR20</accession>
<dbReference type="AlphaFoldDB" id="A0A1M6VR20"/>
<proteinExistence type="predicted"/>
<dbReference type="InterPro" id="IPR036689">
    <property type="entry name" value="ESAT-6-like_sf"/>
</dbReference>
<dbReference type="Proteomes" id="UP000184452">
    <property type="component" value="Unassembled WGS sequence"/>
</dbReference>
<organism evidence="2 3">
    <name type="scientific">Nocardiopsis flavescens</name>
    <dbReference type="NCBI Taxonomy" id="758803"/>
    <lineage>
        <taxon>Bacteria</taxon>
        <taxon>Bacillati</taxon>
        <taxon>Actinomycetota</taxon>
        <taxon>Actinomycetes</taxon>
        <taxon>Streptosporangiales</taxon>
        <taxon>Nocardiopsidaceae</taxon>
        <taxon>Nocardiopsis</taxon>
    </lineage>
</organism>
<evidence type="ECO:0000313" key="3">
    <source>
        <dbReference type="Proteomes" id="UP000184452"/>
    </source>
</evidence>
<reference evidence="2 3" key="1">
    <citation type="submission" date="2016-11" db="EMBL/GenBank/DDBJ databases">
        <authorList>
            <person name="Jaros S."/>
            <person name="Januszkiewicz K."/>
            <person name="Wedrychowicz H."/>
        </authorList>
    </citation>
    <scope>NUCLEOTIDE SEQUENCE [LARGE SCALE GENOMIC DNA]</scope>
    <source>
        <strain evidence="2 3">CGMCC 4.5723</strain>
    </source>
</reference>
<dbReference type="STRING" id="758803.SAMN05421803_13632"/>
<evidence type="ECO:0000313" key="2">
    <source>
        <dbReference type="EMBL" id="SHK83781.1"/>
    </source>
</evidence>
<name>A0A1M6VR20_9ACTN</name>
<dbReference type="EMBL" id="FQZK01000036">
    <property type="protein sequence ID" value="SHK83781.1"/>
    <property type="molecule type" value="Genomic_DNA"/>
</dbReference>
<evidence type="ECO:0000256" key="1">
    <source>
        <dbReference type="SAM" id="MobiDB-lite"/>
    </source>
</evidence>